<reference evidence="2" key="1">
    <citation type="journal article" date="2023" name="IScience">
        <title>Live-bearing cockroach genome reveals convergent evolutionary mechanisms linked to viviparity in insects and beyond.</title>
        <authorList>
            <person name="Fouks B."/>
            <person name="Harrison M.C."/>
            <person name="Mikhailova A.A."/>
            <person name="Marchal E."/>
            <person name="English S."/>
            <person name="Carruthers M."/>
            <person name="Jennings E.C."/>
            <person name="Chiamaka E.L."/>
            <person name="Frigard R.A."/>
            <person name="Pippel M."/>
            <person name="Attardo G.M."/>
            <person name="Benoit J.B."/>
            <person name="Bornberg-Bauer E."/>
            <person name="Tobe S.S."/>
        </authorList>
    </citation>
    <scope>NUCLEOTIDE SEQUENCE</scope>
    <source>
        <strain evidence="2">Stay&amp;Tobe</strain>
    </source>
</reference>
<proteinExistence type="predicted"/>
<keyword evidence="3" id="KW-1185">Reference proteome</keyword>
<name>A0AAD8E506_DIPPU</name>
<keyword evidence="1" id="KW-0472">Membrane</keyword>
<protein>
    <submittedName>
        <fullName evidence="2">Uncharacterized protein</fullName>
    </submittedName>
</protein>
<sequence>IITMRLILEKKLVSSYGIYKTINQMNLEFLPRTSNFFNTQLQWKDIIPIVSCFHNSIFFIMPLIFQFYDQSHIKFFLNLLKFVMNFWMSETNQQNFFLFLIVAS</sequence>
<keyword evidence="1" id="KW-0812">Transmembrane</keyword>
<organism evidence="2 3">
    <name type="scientific">Diploptera punctata</name>
    <name type="common">Pacific beetle cockroach</name>
    <dbReference type="NCBI Taxonomy" id="6984"/>
    <lineage>
        <taxon>Eukaryota</taxon>
        <taxon>Metazoa</taxon>
        <taxon>Ecdysozoa</taxon>
        <taxon>Arthropoda</taxon>
        <taxon>Hexapoda</taxon>
        <taxon>Insecta</taxon>
        <taxon>Pterygota</taxon>
        <taxon>Neoptera</taxon>
        <taxon>Polyneoptera</taxon>
        <taxon>Dictyoptera</taxon>
        <taxon>Blattodea</taxon>
        <taxon>Blaberoidea</taxon>
        <taxon>Blaberidae</taxon>
        <taxon>Diplopterinae</taxon>
        <taxon>Diploptera</taxon>
    </lineage>
</organism>
<comment type="caution">
    <text evidence="2">The sequence shown here is derived from an EMBL/GenBank/DDBJ whole genome shotgun (WGS) entry which is preliminary data.</text>
</comment>
<evidence type="ECO:0000313" key="2">
    <source>
        <dbReference type="EMBL" id="KAJ9577540.1"/>
    </source>
</evidence>
<accession>A0AAD8E506</accession>
<feature type="transmembrane region" description="Helical" evidence="1">
    <location>
        <begin position="46"/>
        <end position="68"/>
    </location>
</feature>
<gene>
    <name evidence="2" type="ORF">L9F63_005913</name>
</gene>
<keyword evidence="1" id="KW-1133">Transmembrane helix</keyword>
<dbReference type="AlphaFoldDB" id="A0AAD8E506"/>
<dbReference type="EMBL" id="JASPKZ010009355">
    <property type="protein sequence ID" value="KAJ9577540.1"/>
    <property type="molecule type" value="Genomic_DNA"/>
</dbReference>
<evidence type="ECO:0000256" key="1">
    <source>
        <dbReference type="SAM" id="Phobius"/>
    </source>
</evidence>
<evidence type="ECO:0000313" key="3">
    <source>
        <dbReference type="Proteomes" id="UP001233999"/>
    </source>
</evidence>
<feature type="non-terminal residue" evidence="2">
    <location>
        <position position="1"/>
    </location>
</feature>
<dbReference type="Proteomes" id="UP001233999">
    <property type="component" value="Unassembled WGS sequence"/>
</dbReference>
<feature type="non-terminal residue" evidence="2">
    <location>
        <position position="104"/>
    </location>
</feature>
<reference evidence="2" key="2">
    <citation type="submission" date="2023-05" db="EMBL/GenBank/DDBJ databases">
        <authorList>
            <person name="Fouks B."/>
        </authorList>
    </citation>
    <scope>NUCLEOTIDE SEQUENCE</scope>
    <source>
        <strain evidence="2">Stay&amp;Tobe</strain>
        <tissue evidence="2">Testes</tissue>
    </source>
</reference>